<organism evidence="2 3">
    <name type="scientific">Piloderma croceum (strain F 1598)</name>
    <dbReference type="NCBI Taxonomy" id="765440"/>
    <lineage>
        <taxon>Eukaryota</taxon>
        <taxon>Fungi</taxon>
        <taxon>Dikarya</taxon>
        <taxon>Basidiomycota</taxon>
        <taxon>Agaricomycotina</taxon>
        <taxon>Agaricomycetes</taxon>
        <taxon>Agaricomycetidae</taxon>
        <taxon>Atheliales</taxon>
        <taxon>Atheliaceae</taxon>
        <taxon>Piloderma</taxon>
    </lineage>
</organism>
<proteinExistence type="predicted"/>
<dbReference type="OrthoDB" id="2564568at2759"/>
<evidence type="ECO:0000256" key="1">
    <source>
        <dbReference type="SAM" id="SignalP"/>
    </source>
</evidence>
<gene>
    <name evidence="2" type="ORF">PILCRDRAFT_826136</name>
</gene>
<dbReference type="EMBL" id="KN833032">
    <property type="protein sequence ID" value="KIM76741.1"/>
    <property type="molecule type" value="Genomic_DNA"/>
</dbReference>
<reference evidence="3" key="2">
    <citation type="submission" date="2015-01" db="EMBL/GenBank/DDBJ databases">
        <title>Evolutionary Origins and Diversification of the Mycorrhizal Mutualists.</title>
        <authorList>
            <consortium name="DOE Joint Genome Institute"/>
            <consortium name="Mycorrhizal Genomics Consortium"/>
            <person name="Kohler A."/>
            <person name="Kuo A."/>
            <person name="Nagy L.G."/>
            <person name="Floudas D."/>
            <person name="Copeland A."/>
            <person name="Barry K.W."/>
            <person name="Cichocki N."/>
            <person name="Veneault-Fourrey C."/>
            <person name="LaButti K."/>
            <person name="Lindquist E.A."/>
            <person name="Lipzen A."/>
            <person name="Lundell T."/>
            <person name="Morin E."/>
            <person name="Murat C."/>
            <person name="Riley R."/>
            <person name="Ohm R."/>
            <person name="Sun H."/>
            <person name="Tunlid A."/>
            <person name="Henrissat B."/>
            <person name="Grigoriev I.V."/>
            <person name="Hibbett D.S."/>
            <person name="Martin F."/>
        </authorList>
    </citation>
    <scope>NUCLEOTIDE SEQUENCE [LARGE SCALE GENOMIC DNA]</scope>
    <source>
        <strain evidence="3">F 1598</strain>
    </source>
</reference>
<evidence type="ECO:0008006" key="4">
    <source>
        <dbReference type="Google" id="ProtNLM"/>
    </source>
</evidence>
<feature type="chain" id="PRO_5002174410" description="Extracellular membrane protein CFEM domain-containing protein" evidence="1">
    <location>
        <begin position="20"/>
        <end position="191"/>
    </location>
</feature>
<name>A0A0C3FAH0_PILCF</name>
<evidence type="ECO:0000313" key="2">
    <source>
        <dbReference type="EMBL" id="KIM76741.1"/>
    </source>
</evidence>
<keyword evidence="3" id="KW-1185">Reference proteome</keyword>
<sequence length="191" mass="19358">MFFPLAFLSVLVIAGEASSSSVLSHSLHARYINPNEFPTQCQSTCLPIVNALNTCTSTTCICTKGNSNNIESCGDCVLQVDSLPTEIAEVQYIFDYFFGYCVGAGIAITPPSISVSGPSAAITVAASASSATAGGVAVTVTAAHSASSAGAGAASSTENPLLKNGVAGRMEITMTVLAGAGFIPTVLLHFL</sequence>
<feature type="signal peptide" evidence="1">
    <location>
        <begin position="1"/>
        <end position="19"/>
    </location>
</feature>
<protein>
    <recommendedName>
        <fullName evidence="4">Extracellular membrane protein CFEM domain-containing protein</fullName>
    </recommendedName>
</protein>
<keyword evidence="1" id="KW-0732">Signal</keyword>
<dbReference type="InParanoid" id="A0A0C3FAH0"/>
<reference evidence="2 3" key="1">
    <citation type="submission" date="2014-04" db="EMBL/GenBank/DDBJ databases">
        <authorList>
            <consortium name="DOE Joint Genome Institute"/>
            <person name="Kuo A."/>
            <person name="Tarkka M."/>
            <person name="Buscot F."/>
            <person name="Kohler A."/>
            <person name="Nagy L.G."/>
            <person name="Floudas D."/>
            <person name="Copeland A."/>
            <person name="Barry K.W."/>
            <person name="Cichocki N."/>
            <person name="Veneault-Fourrey C."/>
            <person name="LaButti K."/>
            <person name="Lindquist E.A."/>
            <person name="Lipzen A."/>
            <person name="Lundell T."/>
            <person name="Morin E."/>
            <person name="Murat C."/>
            <person name="Sun H."/>
            <person name="Tunlid A."/>
            <person name="Henrissat B."/>
            <person name="Grigoriev I.V."/>
            <person name="Hibbett D.S."/>
            <person name="Martin F."/>
            <person name="Nordberg H.P."/>
            <person name="Cantor M.N."/>
            <person name="Hua S.X."/>
        </authorList>
    </citation>
    <scope>NUCLEOTIDE SEQUENCE [LARGE SCALE GENOMIC DNA]</scope>
    <source>
        <strain evidence="2 3">F 1598</strain>
    </source>
</reference>
<accession>A0A0C3FAH0</accession>
<evidence type="ECO:0000313" key="3">
    <source>
        <dbReference type="Proteomes" id="UP000054166"/>
    </source>
</evidence>
<dbReference type="HOGENOM" id="CLU_1421913_0_0_1"/>
<dbReference type="AlphaFoldDB" id="A0A0C3FAH0"/>
<dbReference type="Proteomes" id="UP000054166">
    <property type="component" value="Unassembled WGS sequence"/>
</dbReference>